<proteinExistence type="predicted"/>
<evidence type="ECO:0000313" key="1">
    <source>
        <dbReference type="EMBL" id="EGF26140.1"/>
    </source>
</evidence>
<accession>F2AW36</accession>
<gene>
    <name evidence="1" type="ORF">RBWH47_05277</name>
</gene>
<reference evidence="1 2" key="1">
    <citation type="journal article" date="2013" name="Mar. Genomics">
        <title>Expression of sulfatases in Rhodopirellula baltica and the diversity of sulfatases in the genus Rhodopirellula.</title>
        <authorList>
            <person name="Wegner C.E."/>
            <person name="Richter-Heitmann T."/>
            <person name="Klindworth A."/>
            <person name="Klockow C."/>
            <person name="Richter M."/>
            <person name="Achstetter T."/>
            <person name="Glockner F.O."/>
            <person name="Harder J."/>
        </authorList>
    </citation>
    <scope>NUCLEOTIDE SEQUENCE [LARGE SCALE GENOMIC DNA]</scope>
    <source>
        <strain evidence="1 2">WH47</strain>
    </source>
</reference>
<comment type="caution">
    <text evidence="1">The sequence shown here is derived from an EMBL/GenBank/DDBJ whole genome shotgun (WGS) entry which is preliminary data.</text>
</comment>
<protein>
    <submittedName>
        <fullName evidence="1">Uncharacterized protein</fullName>
    </submittedName>
</protein>
<evidence type="ECO:0000313" key="2">
    <source>
        <dbReference type="Proteomes" id="UP000006222"/>
    </source>
</evidence>
<sequence>MTDVVVFPTPPFWFTTDKIFATLNASEMDESHCRQVRLPTDQGTPWSSGKLGETKLAKQDWFHKKPALTYQACFCVREFRVKLGERDSLREAEFGRWPKRACAFLVLGRCPRLG</sequence>
<dbReference type="AlphaFoldDB" id="F2AW36"/>
<dbReference type="Proteomes" id="UP000006222">
    <property type="component" value="Unassembled WGS sequence"/>
</dbReference>
<dbReference type="EMBL" id="AFAR01000194">
    <property type="protein sequence ID" value="EGF26140.1"/>
    <property type="molecule type" value="Genomic_DNA"/>
</dbReference>
<name>F2AW36_RHOBT</name>
<organism evidence="1 2">
    <name type="scientific">Rhodopirellula baltica WH47</name>
    <dbReference type="NCBI Taxonomy" id="991778"/>
    <lineage>
        <taxon>Bacteria</taxon>
        <taxon>Pseudomonadati</taxon>
        <taxon>Planctomycetota</taxon>
        <taxon>Planctomycetia</taxon>
        <taxon>Pirellulales</taxon>
        <taxon>Pirellulaceae</taxon>
        <taxon>Rhodopirellula</taxon>
    </lineage>
</organism>